<dbReference type="EMBL" id="CP131061">
    <property type="protein sequence ID" value="WNY26285.1"/>
    <property type="molecule type" value="Genomic_DNA"/>
</dbReference>
<comment type="subcellular location">
    <subcellularLocation>
        <location evidence="1">Endomembrane system</location>
    </subcellularLocation>
</comment>
<gene>
    <name evidence="6" type="ORF">MsAm2_00450</name>
</gene>
<sequence length="332" mass="35743">MKKVIFALLASVLVTAVILSGCIGDKSGGNLSNVTIGYQPSTHQMAYTSAQSMDWWSTNLSKLGVTTVDKKLFESGPSESIALSSGAIQVAYIGAAPLIPAISQNNSDLKIIAAVQINGSSLVVPKNTTYNDPQDLVGKKIGTFPPGSIQDTLLKSWLVANGVDLKKVEIKAMSQGDAEAALMSGSIDAVFLPHPAPAVIEQGGYGKVVYNSGQMEADHACCVIAVSQKFIDEHPDIVKEIVRIHIDATKYTNENPEQAAEYYAQMTGVSKDTVMKSTGEWDGKWVSDPHLIENYVVSYSQAQFDQGLIPRALTAEDLFDTSFYDEIMAEQK</sequence>
<evidence type="ECO:0000256" key="1">
    <source>
        <dbReference type="ARBA" id="ARBA00004308"/>
    </source>
</evidence>
<dbReference type="SUPFAM" id="SSF53850">
    <property type="entry name" value="Periplasmic binding protein-like II"/>
    <property type="match status" value="1"/>
</dbReference>
<dbReference type="Proteomes" id="UP001304970">
    <property type="component" value="Chromosome"/>
</dbReference>
<evidence type="ECO:0008006" key="8">
    <source>
        <dbReference type="Google" id="ProtNLM"/>
    </source>
</evidence>
<dbReference type="GO" id="GO:0012505">
    <property type="term" value="C:endomembrane system"/>
    <property type="evidence" value="ECO:0007669"/>
    <property type="project" value="UniProtKB-SubCell"/>
</dbReference>
<keyword evidence="7" id="KW-1185">Reference proteome</keyword>
<dbReference type="Pfam" id="PF13379">
    <property type="entry name" value="NMT1_2"/>
    <property type="match status" value="1"/>
</dbReference>
<evidence type="ECO:0000256" key="5">
    <source>
        <dbReference type="ARBA" id="ARBA00023136"/>
    </source>
</evidence>
<dbReference type="PANTHER" id="PTHR30024:SF42">
    <property type="entry name" value="ALIPHATIC SULFONATES-BINDING PROTEIN-RELATED"/>
    <property type="match status" value="1"/>
</dbReference>
<dbReference type="Gene3D" id="3.40.190.10">
    <property type="entry name" value="Periplasmic binding protein-like II"/>
    <property type="match status" value="2"/>
</dbReference>
<dbReference type="GO" id="GO:0042626">
    <property type="term" value="F:ATPase-coupled transmembrane transporter activity"/>
    <property type="evidence" value="ECO:0007669"/>
    <property type="project" value="InterPro"/>
</dbReference>
<dbReference type="NCBIfam" id="TIGR01728">
    <property type="entry name" value="SsuA_fam"/>
    <property type="match status" value="1"/>
</dbReference>
<dbReference type="PROSITE" id="PS51257">
    <property type="entry name" value="PROKAR_LIPOPROTEIN"/>
    <property type="match status" value="1"/>
</dbReference>
<evidence type="ECO:0000256" key="3">
    <source>
        <dbReference type="ARBA" id="ARBA00022475"/>
    </source>
</evidence>
<dbReference type="GO" id="GO:0016020">
    <property type="term" value="C:membrane"/>
    <property type="evidence" value="ECO:0007669"/>
    <property type="project" value="InterPro"/>
</dbReference>
<keyword evidence="4" id="KW-0997">Cell inner membrane</keyword>
<dbReference type="InterPro" id="IPR010067">
    <property type="entry name" value="ABC_SsuA_sub-bd"/>
</dbReference>
<evidence type="ECO:0000313" key="6">
    <source>
        <dbReference type="EMBL" id="WNY26285.1"/>
    </source>
</evidence>
<proteinExistence type="predicted"/>
<dbReference type="PANTHER" id="PTHR30024">
    <property type="entry name" value="ALIPHATIC SULFONATES-BINDING PROTEIN-RELATED"/>
    <property type="match status" value="1"/>
</dbReference>
<protein>
    <recommendedName>
        <fullName evidence="8">ABC transporter substrate-binding protein</fullName>
    </recommendedName>
</protein>
<dbReference type="RefSeq" id="WP_338097817.1">
    <property type="nucleotide sequence ID" value="NZ_CP131061.1"/>
</dbReference>
<keyword evidence="2" id="KW-0813">Transport</keyword>
<reference evidence="6 7" key="1">
    <citation type="submission" date="2023-07" db="EMBL/GenBank/DDBJ databases">
        <title>Closed genome sequence of Methanosarcinaceae archaeon Am2.</title>
        <authorList>
            <person name="Poehlein A."/>
            <person name="Protasov E."/>
            <person name="Platt K."/>
            <person name="Reeh H."/>
            <person name="Daniel R."/>
            <person name="Brune A."/>
        </authorList>
    </citation>
    <scope>NUCLEOTIDE SEQUENCE [LARGE SCALE GENOMIC DNA]</scope>
    <source>
        <strain evidence="6 7">Am2</strain>
    </source>
</reference>
<dbReference type="InterPro" id="IPR044527">
    <property type="entry name" value="NrtA/CpmA_ABC-bd_dom"/>
</dbReference>
<keyword evidence="5" id="KW-0472">Membrane</keyword>
<name>A0AA96ZUZ2_9EURY</name>
<organism evidence="6 7">
    <name type="scientific">Methanolapillus ohkumae</name>
    <dbReference type="NCBI Taxonomy" id="3028298"/>
    <lineage>
        <taxon>Archaea</taxon>
        <taxon>Methanobacteriati</taxon>
        <taxon>Methanobacteriota</taxon>
        <taxon>Stenosarchaea group</taxon>
        <taxon>Methanomicrobia</taxon>
        <taxon>Methanosarcinales</taxon>
        <taxon>Methanosarcinaceae</taxon>
        <taxon>Methanolapillus</taxon>
    </lineage>
</organism>
<evidence type="ECO:0000256" key="4">
    <source>
        <dbReference type="ARBA" id="ARBA00022519"/>
    </source>
</evidence>
<dbReference type="CDD" id="cd13553">
    <property type="entry name" value="PBP2_NrtA_CpmA_like"/>
    <property type="match status" value="1"/>
</dbReference>
<dbReference type="AlphaFoldDB" id="A0AA96ZUZ2"/>
<evidence type="ECO:0000256" key="2">
    <source>
        <dbReference type="ARBA" id="ARBA00022448"/>
    </source>
</evidence>
<evidence type="ECO:0000313" key="7">
    <source>
        <dbReference type="Proteomes" id="UP001304970"/>
    </source>
</evidence>
<accession>A0AA96ZUZ2</accession>
<keyword evidence="3" id="KW-1003">Cell membrane</keyword>
<dbReference type="GeneID" id="89227439"/>